<name>A0A934SVV2_9BURK</name>
<dbReference type="Proteomes" id="UP000622890">
    <property type="component" value="Unassembled WGS sequence"/>
</dbReference>
<dbReference type="RefSeq" id="WP_200593671.1">
    <property type="nucleotide sequence ID" value="NZ_JAEPBG010000007.1"/>
</dbReference>
<comment type="caution">
    <text evidence="1">The sequence shown here is derived from an EMBL/GenBank/DDBJ whole genome shotgun (WGS) entry which is preliminary data.</text>
</comment>
<reference evidence="1" key="1">
    <citation type="submission" date="2021-01" db="EMBL/GenBank/DDBJ databases">
        <title>Genome sequence of strain Noviherbaspirillum sp. DKR-6.</title>
        <authorList>
            <person name="Chaudhary D.K."/>
        </authorList>
    </citation>
    <scope>NUCLEOTIDE SEQUENCE</scope>
    <source>
        <strain evidence="1">DKR-6</strain>
    </source>
</reference>
<protein>
    <recommendedName>
        <fullName evidence="3">Resolvase HTH domain-containing protein</fullName>
    </recommendedName>
</protein>
<evidence type="ECO:0000313" key="2">
    <source>
        <dbReference type="Proteomes" id="UP000622890"/>
    </source>
</evidence>
<gene>
    <name evidence="1" type="ORF">JJB74_17010</name>
</gene>
<evidence type="ECO:0000313" key="1">
    <source>
        <dbReference type="EMBL" id="MBK4736323.1"/>
    </source>
</evidence>
<dbReference type="EMBL" id="JAEPBG010000007">
    <property type="protein sequence ID" value="MBK4736323.1"/>
    <property type="molecule type" value="Genomic_DNA"/>
</dbReference>
<dbReference type="Gene3D" id="1.10.10.60">
    <property type="entry name" value="Homeodomain-like"/>
    <property type="match status" value="1"/>
</dbReference>
<keyword evidence="2" id="KW-1185">Reference proteome</keyword>
<organism evidence="1 2">
    <name type="scientific">Noviherbaspirillum pedocola</name>
    <dbReference type="NCBI Taxonomy" id="2801341"/>
    <lineage>
        <taxon>Bacteria</taxon>
        <taxon>Pseudomonadati</taxon>
        <taxon>Pseudomonadota</taxon>
        <taxon>Betaproteobacteria</taxon>
        <taxon>Burkholderiales</taxon>
        <taxon>Oxalobacteraceae</taxon>
        <taxon>Noviherbaspirillum</taxon>
    </lineage>
</organism>
<proteinExistence type="predicted"/>
<sequence length="74" mass="8280">MERYLLVERTQAGLQIGKAVGKELDRQKKTTNTQRAEIIAKHEAGVSISELVRQFGISRLSIARIAKPEAYKPS</sequence>
<dbReference type="AlphaFoldDB" id="A0A934SVV2"/>
<accession>A0A934SVV2</accession>
<evidence type="ECO:0008006" key="3">
    <source>
        <dbReference type="Google" id="ProtNLM"/>
    </source>
</evidence>